<name>A0A8X6QHL3_NEPPI</name>
<dbReference type="AlphaFoldDB" id="A0A8X6QHL3"/>
<organism evidence="2 3">
    <name type="scientific">Nephila pilipes</name>
    <name type="common">Giant wood spider</name>
    <name type="synonym">Nephila maculata</name>
    <dbReference type="NCBI Taxonomy" id="299642"/>
    <lineage>
        <taxon>Eukaryota</taxon>
        <taxon>Metazoa</taxon>
        <taxon>Ecdysozoa</taxon>
        <taxon>Arthropoda</taxon>
        <taxon>Chelicerata</taxon>
        <taxon>Arachnida</taxon>
        <taxon>Araneae</taxon>
        <taxon>Araneomorphae</taxon>
        <taxon>Entelegynae</taxon>
        <taxon>Araneoidea</taxon>
        <taxon>Nephilidae</taxon>
        <taxon>Nephila</taxon>
    </lineage>
</organism>
<dbReference type="Proteomes" id="UP000887013">
    <property type="component" value="Unassembled WGS sequence"/>
</dbReference>
<accession>A0A8X6QHL3</accession>
<keyword evidence="3" id="KW-1185">Reference proteome</keyword>
<evidence type="ECO:0000313" key="3">
    <source>
        <dbReference type="Proteomes" id="UP000887013"/>
    </source>
</evidence>
<gene>
    <name evidence="2" type="ORF">NPIL_545321</name>
</gene>
<evidence type="ECO:0000256" key="1">
    <source>
        <dbReference type="SAM" id="MobiDB-lite"/>
    </source>
</evidence>
<evidence type="ECO:0000313" key="2">
    <source>
        <dbReference type="EMBL" id="GFU25798.1"/>
    </source>
</evidence>
<feature type="region of interest" description="Disordered" evidence="1">
    <location>
        <begin position="82"/>
        <end position="102"/>
    </location>
</feature>
<proteinExistence type="predicted"/>
<reference evidence="2" key="1">
    <citation type="submission" date="2020-08" db="EMBL/GenBank/DDBJ databases">
        <title>Multicomponent nature underlies the extraordinary mechanical properties of spider dragline silk.</title>
        <authorList>
            <person name="Kono N."/>
            <person name="Nakamura H."/>
            <person name="Mori M."/>
            <person name="Yoshida Y."/>
            <person name="Ohtoshi R."/>
            <person name="Malay A.D."/>
            <person name="Moran D.A.P."/>
            <person name="Tomita M."/>
            <person name="Numata K."/>
            <person name="Arakawa K."/>
        </authorList>
    </citation>
    <scope>NUCLEOTIDE SEQUENCE</scope>
</reference>
<dbReference type="EMBL" id="BMAW01081713">
    <property type="protein sequence ID" value="GFU25798.1"/>
    <property type="molecule type" value="Genomic_DNA"/>
</dbReference>
<protein>
    <submittedName>
        <fullName evidence="2">Uncharacterized protein</fullName>
    </submittedName>
</protein>
<comment type="caution">
    <text evidence="2">The sequence shown here is derived from an EMBL/GenBank/DDBJ whole genome shotgun (WGS) entry which is preliminary data.</text>
</comment>
<sequence length="102" mass="11753">MYGAEMVRAAVGTNGQVSRTCHYSGDSRCAYCALRFHHAKCKRCPLAETPTCPVEDRYFLTGGASWRVKRLLQLRCEMEQKGGRRREESRYGMDNSLRLFNR</sequence>
<feature type="compositionally biased region" description="Basic and acidic residues" evidence="1">
    <location>
        <begin position="82"/>
        <end position="91"/>
    </location>
</feature>